<proteinExistence type="predicted"/>
<sequence>MPDNNFHELVSSAADPNTLIDVYDPETGTLVKSSPQSLKQSFYKPQQKPPMNVVYQVVYPDDLNLKPGVGYQKSKSRVGRPKKAKIPQLTHIELNQPSQKSKVQVVAKTRSGREVKFPKHIQNDFKKIVTDDNVTNDSEIETADFVKYTEADKSKDKPEVIEEKPTVLDSVQKKRRIASQYRCPKCQKAYMGRSKILEHLKKNPTHGPMNESEGNHFEVWNYLVSITQKCPSSERGPKLCQELSNLLHNLLLLTNALFKKLGNASNEVKVDKVLGNAIGLAPGTYYFDDNNLYKDVTVLKLMSNTDFLNSIRSKSQENIARSPEVNCKCGKSREVVPSIAPSIAPSIEANDEIVKKIDSINIGNNDTVPELEKAGDKFGEQQFFLSDDVYSSLSDYEMKSGLDPSEEKIAHESKPRPEAVNYKTDLSVKGGAKLFPDIGDYNSFSISYGDNDDNLEELKKSPKSPKIKIQSNILLCPPNPKLPQSNFHSETSPSKYLLNTDLLIDNSVLLPIPNLHHGVDELMLPVTDETGILDNSSGSDEVMNVDQFVNERFRRITESDVGANDGSLSLELPALGLFPFNST</sequence>
<dbReference type="AlphaFoldDB" id="N6T5E5"/>
<protein>
    <submittedName>
        <fullName evidence="1">Uncharacterized protein</fullName>
    </submittedName>
</protein>
<dbReference type="InterPro" id="IPR031885">
    <property type="entry name" value="DUF4764"/>
</dbReference>
<reference evidence="1" key="1">
    <citation type="journal article" date="2013" name="Genome Biol.">
        <title>Draft genome of the mountain pine beetle, Dendroctonus ponderosae Hopkins, a major forest pest.</title>
        <authorList>
            <person name="Keeling C.I."/>
            <person name="Yuen M.M."/>
            <person name="Liao N.Y."/>
            <person name="Docking T.R."/>
            <person name="Chan S.K."/>
            <person name="Taylor G.A."/>
            <person name="Palmquist D.L."/>
            <person name="Jackman S.D."/>
            <person name="Nguyen A."/>
            <person name="Li M."/>
            <person name="Henderson H."/>
            <person name="Janes J.K."/>
            <person name="Zhao Y."/>
            <person name="Pandoh P."/>
            <person name="Moore R."/>
            <person name="Sperling F.A."/>
            <person name="Huber D.P."/>
            <person name="Birol I."/>
            <person name="Jones S.J."/>
            <person name="Bohlmann J."/>
        </authorList>
    </citation>
    <scope>NUCLEOTIDE SEQUENCE</scope>
</reference>
<dbReference type="PROSITE" id="PS50157">
    <property type="entry name" value="ZINC_FINGER_C2H2_2"/>
    <property type="match status" value="1"/>
</dbReference>
<dbReference type="OMA" id="EVMNVDQ"/>
<dbReference type="HOGENOM" id="CLU_553589_0_0_1"/>
<dbReference type="Pfam" id="PF15961">
    <property type="entry name" value="DUF4764"/>
    <property type="match status" value="1"/>
</dbReference>
<name>N6T5E5_DENPD</name>
<gene>
    <name evidence="1" type="ORF">YQE_10463</name>
</gene>
<feature type="non-terminal residue" evidence="1">
    <location>
        <position position="1"/>
    </location>
</feature>
<accession>N6T5E5</accession>
<dbReference type="InterPro" id="IPR013087">
    <property type="entry name" value="Znf_C2H2_type"/>
</dbReference>
<dbReference type="OrthoDB" id="5981545at2759"/>
<evidence type="ECO:0000313" key="1">
    <source>
        <dbReference type="EMBL" id="ENN72893.1"/>
    </source>
</evidence>
<dbReference type="EMBL" id="KB741207">
    <property type="protein sequence ID" value="ENN72893.1"/>
    <property type="molecule type" value="Genomic_DNA"/>
</dbReference>
<organism evidence="1">
    <name type="scientific">Dendroctonus ponderosae</name>
    <name type="common">Mountain pine beetle</name>
    <dbReference type="NCBI Taxonomy" id="77166"/>
    <lineage>
        <taxon>Eukaryota</taxon>
        <taxon>Metazoa</taxon>
        <taxon>Ecdysozoa</taxon>
        <taxon>Arthropoda</taxon>
        <taxon>Hexapoda</taxon>
        <taxon>Insecta</taxon>
        <taxon>Pterygota</taxon>
        <taxon>Neoptera</taxon>
        <taxon>Endopterygota</taxon>
        <taxon>Coleoptera</taxon>
        <taxon>Polyphaga</taxon>
        <taxon>Cucujiformia</taxon>
        <taxon>Curculionidae</taxon>
        <taxon>Scolytinae</taxon>
        <taxon>Dendroctonus</taxon>
    </lineage>
</organism>